<dbReference type="Proteomes" id="UP000680279">
    <property type="component" value="Unassembled WGS sequence"/>
</dbReference>
<dbReference type="RefSeq" id="WP_212963652.1">
    <property type="nucleotide sequence ID" value="NZ_BOQT01000018.1"/>
</dbReference>
<dbReference type="EMBL" id="BOQT01000018">
    <property type="protein sequence ID" value="GIN22530.1"/>
    <property type="molecule type" value="Genomic_DNA"/>
</dbReference>
<name>A0ABQ4KBI6_9BACI</name>
<protein>
    <submittedName>
        <fullName evidence="1">Uncharacterized protein</fullName>
    </submittedName>
</protein>
<gene>
    <name evidence="1" type="ORF">J1TS3_36640</name>
</gene>
<comment type="caution">
    <text evidence="1">The sequence shown here is derived from an EMBL/GenBank/DDBJ whole genome shotgun (WGS) entry which is preliminary data.</text>
</comment>
<proteinExistence type="predicted"/>
<sequence length="69" mass="7802">MKYISLSDNSDDLFQFTGNGKVDGKDIEVRFKTLGRFISIDTEDTGEIKLTICPVPNKENEAYIEIVTK</sequence>
<reference evidence="1 2" key="1">
    <citation type="submission" date="2021-03" db="EMBL/GenBank/DDBJ databases">
        <title>Antimicrobial resistance genes in bacteria isolated from Japanese honey, and their potential for conferring macrolide and lincosamide resistance in the American foulbrood pathogen Paenibacillus larvae.</title>
        <authorList>
            <person name="Okamoto M."/>
            <person name="Kumagai M."/>
            <person name="Kanamori H."/>
            <person name="Takamatsu D."/>
        </authorList>
    </citation>
    <scope>NUCLEOTIDE SEQUENCE [LARGE SCALE GENOMIC DNA]</scope>
    <source>
        <strain evidence="1 2">J1TS3</strain>
    </source>
</reference>
<evidence type="ECO:0000313" key="2">
    <source>
        <dbReference type="Proteomes" id="UP000680279"/>
    </source>
</evidence>
<accession>A0ABQ4KBI6</accession>
<evidence type="ECO:0000313" key="1">
    <source>
        <dbReference type="EMBL" id="GIN22530.1"/>
    </source>
</evidence>
<keyword evidence="2" id="KW-1185">Reference proteome</keyword>
<organism evidence="1 2">
    <name type="scientific">Siminovitchia fordii</name>
    <dbReference type="NCBI Taxonomy" id="254759"/>
    <lineage>
        <taxon>Bacteria</taxon>
        <taxon>Bacillati</taxon>
        <taxon>Bacillota</taxon>
        <taxon>Bacilli</taxon>
        <taxon>Bacillales</taxon>
        <taxon>Bacillaceae</taxon>
        <taxon>Siminovitchia</taxon>
    </lineage>
</organism>